<evidence type="ECO:0000313" key="1">
    <source>
        <dbReference type="EMBL" id="KAI4319434.1"/>
    </source>
</evidence>
<gene>
    <name evidence="1" type="ORF">MLD38_033031</name>
</gene>
<reference evidence="2" key="1">
    <citation type="journal article" date="2023" name="Front. Plant Sci.">
        <title>Chromosomal-level genome assembly of Melastoma candidum provides insights into trichome evolution.</title>
        <authorList>
            <person name="Zhong Y."/>
            <person name="Wu W."/>
            <person name="Sun C."/>
            <person name="Zou P."/>
            <person name="Liu Y."/>
            <person name="Dai S."/>
            <person name="Zhou R."/>
        </authorList>
    </citation>
    <scope>NUCLEOTIDE SEQUENCE [LARGE SCALE GENOMIC DNA]</scope>
</reference>
<name>A0ACB9M828_9MYRT</name>
<evidence type="ECO:0000313" key="2">
    <source>
        <dbReference type="Proteomes" id="UP001057402"/>
    </source>
</evidence>
<sequence>MVCLVLTKENYPYIGTISKSSVTMGMGALLLLFNTQTLFPTTLVSSVIRQPRTSPGNASAWPQSRPPSGLLPGEPLRLAYRAMPHFRPCRSAPEEEESLVEELRIPESWWVPSRASEEAEWLRVSLHKWLDDEYCPEETNVVISEVAAKAYYQSLLEKQYDLGEILLRMARDLETISYRESFHGAFSSANAAVNLIMQRIDEE</sequence>
<comment type="caution">
    <text evidence="1">The sequence shown here is derived from an EMBL/GenBank/DDBJ whole genome shotgun (WGS) entry which is preliminary data.</text>
</comment>
<proteinExistence type="predicted"/>
<dbReference type="Proteomes" id="UP001057402">
    <property type="component" value="Chromosome 10"/>
</dbReference>
<dbReference type="EMBL" id="CM042889">
    <property type="protein sequence ID" value="KAI4319434.1"/>
    <property type="molecule type" value="Genomic_DNA"/>
</dbReference>
<organism evidence="1 2">
    <name type="scientific">Melastoma candidum</name>
    <dbReference type="NCBI Taxonomy" id="119954"/>
    <lineage>
        <taxon>Eukaryota</taxon>
        <taxon>Viridiplantae</taxon>
        <taxon>Streptophyta</taxon>
        <taxon>Embryophyta</taxon>
        <taxon>Tracheophyta</taxon>
        <taxon>Spermatophyta</taxon>
        <taxon>Magnoliopsida</taxon>
        <taxon>eudicotyledons</taxon>
        <taxon>Gunneridae</taxon>
        <taxon>Pentapetalae</taxon>
        <taxon>rosids</taxon>
        <taxon>malvids</taxon>
        <taxon>Myrtales</taxon>
        <taxon>Melastomataceae</taxon>
        <taxon>Melastomatoideae</taxon>
        <taxon>Melastomateae</taxon>
        <taxon>Melastoma</taxon>
    </lineage>
</organism>
<accession>A0ACB9M828</accession>
<keyword evidence="2" id="KW-1185">Reference proteome</keyword>
<protein>
    <submittedName>
        <fullName evidence="1">Uncharacterized protein</fullName>
    </submittedName>
</protein>